<reference evidence="8 9" key="1">
    <citation type="submission" date="2023-06" db="EMBL/GenBank/DDBJ databases">
        <title>Five Gram-positive bacteria isolated from mangrove sediments in Shenzhen, Guangdong, China.</title>
        <authorList>
            <person name="Yu S."/>
            <person name="Zheng W."/>
            <person name="Huang Y."/>
        </authorList>
    </citation>
    <scope>NUCLEOTIDE SEQUENCE [LARGE SCALE GENOMIC DNA]</scope>
    <source>
        <strain evidence="8 9">SaN35-3</strain>
    </source>
</reference>
<feature type="domain" description="Putative aromatic acid exporter C-terminal" evidence="7">
    <location>
        <begin position="149"/>
        <end position="312"/>
    </location>
</feature>
<keyword evidence="5 6" id="KW-0472">Membrane</keyword>
<dbReference type="InterPro" id="IPR038323">
    <property type="entry name" value="ArAE_1_C_sf"/>
</dbReference>
<feature type="transmembrane region" description="Helical" evidence="6">
    <location>
        <begin position="123"/>
        <end position="144"/>
    </location>
</feature>
<keyword evidence="2" id="KW-1003">Cell membrane</keyword>
<feature type="transmembrane region" description="Helical" evidence="6">
    <location>
        <begin position="84"/>
        <end position="111"/>
    </location>
</feature>
<name>A0ABY9JZ72_9BACI</name>
<accession>A0ABY9JZ72</accession>
<evidence type="ECO:0000256" key="1">
    <source>
        <dbReference type="ARBA" id="ARBA00004651"/>
    </source>
</evidence>
<evidence type="ECO:0000256" key="6">
    <source>
        <dbReference type="SAM" id="Phobius"/>
    </source>
</evidence>
<evidence type="ECO:0000256" key="4">
    <source>
        <dbReference type="ARBA" id="ARBA00022989"/>
    </source>
</evidence>
<dbReference type="Gene3D" id="1.20.120.940">
    <property type="entry name" value="Putative aromatic acid exporter, C-terminal domain"/>
    <property type="match status" value="1"/>
</dbReference>
<dbReference type="InterPro" id="IPR052984">
    <property type="entry name" value="UPF0421"/>
</dbReference>
<dbReference type="PANTHER" id="PTHR40064">
    <property type="entry name" value="MEMBRANE PROTEIN-RELATED"/>
    <property type="match status" value="1"/>
</dbReference>
<gene>
    <name evidence="8" type="ORF">LC087_06995</name>
</gene>
<keyword evidence="3 6" id="KW-0812">Transmembrane</keyword>
<evidence type="ECO:0000313" key="8">
    <source>
        <dbReference type="EMBL" id="WLR43862.1"/>
    </source>
</evidence>
<evidence type="ECO:0000256" key="5">
    <source>
        <dbReference type="ARBA" id="ARBA00023136"/>
    </source>
</evidence>
<feature type="transmembrane region" description="Helical" evidence="6">
    <location>
        <begin position="20"/>
        <end position="46"/>
    </location>
</feature>
<evidence type="ECO:0000256" key="2">
    <source>
        <dbReference type="ARBA" id="ARBA00022475"/>
    </source>
</evidence>
<proteinExistence type="predicted"/>
<keyword evidence="9" id="KW-1185">Reference proteome</keyword>
<dbReference type="Proteomes" id="UP001197974">
    <property type="component" value="Chromosome"/>
</dbReference>
<protein>
    <submittedName>
        <fullName evidence="8">Aromatic acid exporter family protein</fullName>
    </submittedName>
</protein>
<sequence length="325" mass="37747">MKKFKIGHRTIKTGLGTVIAIMIAQWLGLTNFSSAGILTILCIQVTKKKSIQSAWERFLACSFAIVFAFVFFEGIAYHPVVIGLLLLFFIPTMVVIKATEGIVTSSVILLHMYSYGEVTFEHVANEALLIFIGIGVALIMNLYMPSLEGELHKYQVKLEEQFERIFLEVENYLRTGESHWNGRELTEVDRILKKAKSLAFRDVENHFLREENLYYHYFKMREKQFEIIERSLPIITTISLNVEQGEMLADFVHELSCNIHPGNTAKKYIWKLNEMRKKFQEMPLPSSREEFEVRAALFHFVYELEQYLSLKNQFKGMASSSFRKK</sequence>
<comment type="subcellular location">
    <subcellularLocation>
        <location evidence="1">Cell membrane</location>
        <topology evidence="1">Multi-pass membrane protein</topology>
    </subcellularLocation>
</comment>
<dbReference type="RefSeq" id="WP_226540071.1">
    <property type="nucleotide sequence ID" value="NZ_CP129013.1"/>
</dbReference>
<dbReference type="EMBL" id="CP129013">
    <property type="protein sequence ID" value="WLR43862.1"/>
    <property type="molecule type" value="Genomic_DNA"/>
</dbReference>
<dbReference type="InterPro" id="IPR010343">
    <property type="entry name" value="ArAE_1"/>
</dbReference>
<dbReference type="PANTHER" id="PTHR40064:SF1">
    <property type="entry name" value="MEMBRANE PROTEIN"/>
    <property type="match status" value="1"/>
</dbReference>
<organism evidence="8 9">
    <name type="scientific">Bacillus carboniphilus</name>
    <dbReference type="NCBI Taxonomy" id="86663"/>
    <lineage>
        <taxon>Bacteria</taxon>
        <taxon>Bacillati</taxon>
        <taxon>Bacillota</taxon>
        <taxon>Bacilli</taxon>
        <taxon>Bacillales</taxon>
        <taxon>Bacillaceae</taxon>
        <taxon>Bacillus</taxon>
    </lineage>
</organism>
<evidence type="ECO:0000259" key="7">
    <source>
        <dbReference type="Pfam" id="PF11728"/>
    </source>
</evidence>
<evidence type="ECO:0000256" key="3">
    <source>
        <dbReference type="ARBA" id="ARBA00022692"/>
    </source>
</evidence>
<dbReference type="Pfam" id="PF06081">
    <property type="entry name" value="ArAE_1"/>
    <property type="match status" value="1"/>
</dbReference>
<dbReference type="Pfam" id="PF11728">
    <property type="entry name" value="ArAE_1_C"/>
    <property type="match status" value="1"/>
</dbReference>
<keyword evidence="4 6" id="KW-1133">Transmembrane helix</keyword>
<evidence type="ECO:0000313" key="9">
    <source>
        <dbReference type="Proteomes" id="UP001197974"/>
    </source>
</evidence>
<dbReference type="InterPro" id="IPR021062">
    <property type="entry name" value="ArAE_1_C"/>
</dbReference>
<feature type="transmembrane region" description="Helical" evidence="6">
    <location>
        <begin position="58"/>
        <end position="78"/>
    </location>
</feature>